<dbReference type="Gene3D" id="3.40.190.290">
    <property type="match status" value="1"/>
</dbReference>
<dbReference type="SUPFAM" id="SSF46785">
    <property type="entry name" value="Winged helix' DNA-binding domain"/>
    <property type="match status" value="1"/>
</dbReference>
<dbReference type="Proteomes" id="UP000018126">
    <property type="component" value="Unassembled WGS sequence"/>
</dbReference>
<evidence type="ECO:0000256" key="3">
    <source>
        <dbReference type="ARBA" id="ARBA00023125"/>
    </source>
</evidence>
<accession>V6Q4V0</accession>
<dbReference type="InterPro" id="IPR036390">
    <property type="entry name" value="WH_DNA-bd_sf"/>
</dbReference>
<dbReference type="InterPro" id="IPR000847">
    <property type="entry name" value="LysR_HTH_N"/>
</dbReference>
<keyword evidence="2" id="KW-0805">Transcription regulation</keyword>
<keyword evidence="7" id="KW-1185">Reference proteome</keyword>
<dbReference type="SUPFAM" id="SSF53850">
    <property type="entry name" value="Periplasmic binding protein-like II"/>
    <property type="match status" value="1"/>
</dbReference>
<evidence type="ECO:0000256" key="1">
    <source>
        <dbReference type="ARBA" id="ARBA00009437"/>
    </source>
</evidence>
<dbReference type="PROSITE" id="PS50931">
    <property type="entry name" value="HTH_LYSR"/>
    <property type="match status" value="1"/>
</dbReference>
<evidence type="ECO:0000259" key="5">
    <source>
        <dbReference type="PROSITE" id="PS50931"/>
    </source>
</evidence>
<protein>
    <recommendedName>
        <fullName evidence="5">HTH lysR-type domain-containing protein</fullName>
    </recommendedName>
</protein>
<evidence type="ECO:0000256" key="4">
    <source>
        <dbReference type="ARBA" id="ARBA00023163"/>
    </source>
</evidence>
<dbReference type="CDD" id="cd05466">
    <property type="entry name" value="PBP2_LTTR_substrate"/>
    <property type="match status" value="1"/>
</dbReference>
<dbReference type="AlphaFoldDB" id="V6Q4V0"/>
<dbReference type="InterPro" id="IPR036388">
    <property type="entry name" value="WH-like_DNA-bd_sf"/>
</dbReference>
<dbReference type="STRING" id="1408226.T233_01435"/>
<dbReference type="eggNOG" id="COG0583">
    <property type="taxonomic scope" value="Bacteria"/>
</dbReference>
<proteinExistence type="inferred from homology"/>
<comment type="caution">
    <text evidence="6">The sequence shown here is derived from an EMBL/GenBank/DDBJ whole genome shotgun (WGS) entry which is preliminary data.</text>
</comment>
<dbReference type="PATRIC" id="fig|1408226.3.peg.1409"/>
<dbReference type="InterPro" id="IPR005119">
    <property type="entry name" value="LysR_subst-bd"/>
</dbReference>
<dbReference type="GO" id="GO:0000976">
    <property type="term" value="F:transcription cis-regulatory region binding"/>
    <property type="evidence" value="ECO:0007669"/>
    <property type="project" value="TreeGrafter"/>
</dbReference>
<keyword evidence="4" id="KW-0804">Transcription</keyword>
<sequence length="293" mass="33281">MIGKLDLYRIFQVVSQNKSFSKASQELFMTQSAVSQSISKLEMELGVTLFYRTPKGVTLTQEGEMLESYTRQALTTIRAAEDRLLDFQEMKTGELRLAVGDTIARYVLLPYLETYHSQYPQIKLKILNGTTAEIIAYIKAGEADVGLCHLPIEEPQMEIYPFKEIHDVFITSSSSNLALDEKWSFQSVADLPLILLEKQSNSRTYVDQFMTSRGVTLKPVIELGSYDLITEFAKINLGISCVVQEFVEEYLEKGIVKKLPLLEEIPPRHIGVIHLKNMPLPQAAHVFIDRLKE</sequence>
<keyword evidence="3" id="KW-0238">DNA-binding</keyword>
<evidence type="ECO:0000313" key="6">
    <source>
        <dbReference type="EMBL" id="EST89680.1"/>
    </source>
</evidence>
<feature type="domain" description="HTH lysR-type" evidence="5">
    <location>
        <begin position="1"/>
        <end position="60"/>
    </location>
</feature>
<dbReference type="PRINTS" id="PR00039">
    <property type="entry name" value="HTHLYSR"/>
</dbReference>
<reference evidence="6 7" key="1">
    <citation type="journal article" date="2013" name="Genome Announc.">
        <title>High-Quality Draft Genome Sequence of Vagococcus lutrae Strain LBD1, Isolated from the Largemouth Bass Micropterus salmoides.</title>
        <authorList>
            <person name="Lebreton F."/>
            <person name="Valentino M.D."/>
            <person name="Duncan L.B."/>
            <person name="Zeng Q."/>
            <person name="Manson McGuire A."/>
            <person name="Earl A.M."/>
            <person name="Gilmore M.S."/>
        </authorList>
    </citation>
    <scope>NUCLEOTIDE SEQUENCE [LARGE SCALE GENOMIC DNA]</scope>
    <source>
        <strain evidence="6 7">LBD1</strain>
    </source>
</reference>
<dbReference type="RefSeq" id="WP_023606762.1">
    <property type="nucleotide sequence ID" value="NZ_AYSH01000017.1"/>
</dbReference>
<dbReference type="FunFam" id="1.10.10.10:FF:000001">
    <property type="entry name" value="LysR family transcriptional regulator"/>
    <property type="match status" value="1"/>
</dbReference>
<dbReference type="Gene3D" id="1.10.10.10">
    <property type="entry name" value="Winged helix-like DNA-binding domain superfamily/Winged helix DNA-binding domain"/>
    <property type="match status" value="1"/>
</dbReference>
<comment type="similarity">
    <text evidence="1">Belongs to the LysR transcriptional regulatory family.</text>
</comment>
<dbReference type="Pfam" id="PF00126">
    <property type="entry name" value="HTH_1"/>
    <property type="match status" value="1"/>
</dbReference>
<dbReference type="GO" id="GO:0003700">
    <property type="term" value="F:DNA-binding transcription factor activity"/>
    <property type="evidence" value="ECO:0007669"/>
    <property type="project" value="InterPro"/>
</dbReference>
<evidence type="ECO:0000256" key="2">
    <source>
        <dbReference type="ARBA" id="ARBA00023015"/>
    </source>
</evidence>
<evidence type="ECO:0000313" key="7">
    <source>
        <dbReference type="Proteomes" id="UP000018126"/>
    </source>
</evidence>
<dbReference type="PANTHER" id="PTHR30126">
    <property type="entry name" value="HTH-TYPE TRANSCRIPTIONAL REGULATOR"/>
    <property type="match status" value="1"/>
</dbReference>
<dbReference type="EMBL" id="AYSH01000017">
    <property type="protein sequence ID" value="EST89680.1"/>
    <property type="molecule type" value="Genomic_DNA"/>
</dbReference>
<dbReference type="PANTHER" id="PTHR30126:SF64">
    <property type="entry name" value="HTH-TYPE TRANSCRIPTIONAL REGULATOR CITR"/>
    <property type="match status" value="1"/>
</dbReference>
<organism evidence="6 7">
    <name type="scientific">Vagococcus lutrae LBD1</name>
    <dbReference type="NCBI Taxonomy" id="1408226"/>
    <lineage>
        <taxon>Bacteria</taxon>
        <taxon>Bacillati</taxon>
        <taxon>Bacillota</taxon>
        <taxon>Bacilli</taxon>
        <taxon>Lactobacillales</taxon>
        <taxon>Enterococcaceae</taxon>
        <taxon>Vagococcus</taxon>
    </lineage>
</organism>
<gene>
    <name evidence="6" type="ORF">T233_01435</name>
</gene>
<name>V6Q4V0_9ENTE</name>
<dbReference type="Pfam" id="PF03466">
    <property type="entry name" value="LysR_substrate"/>
    <property type="match status" value="1"/>
</dbReference>